<dbReference type="eggNOG" id="COG1028">
    <property type="taxonomic scope" value="Bacteria"/>
</dbReference>
<evidence type="ECO:0000256" key="1">
    <source>
        <dbReference type="ARBA" id="ARBA00023002"/>
    </source>
</evidence>
<sequence>MTDLSTATIVITGASDGIGAAASRQLATSGARLILVGRSPQKTKAVADGIGAEYHIADYTRLDDVRRLASELQSSCGRIDVLANNAGGMFSGPVTTVDGFEKTFQVNHLASFLLTFLLKDLLVGSRASVINTSSIAARMYGNLDIDDLNTWHGFTANRAYGNAKLANILFTKGLYERFHESGLSAVAFHPGVVATNFAANSNNYMQQIYHSVLRRFLSTPDQGGARLRHFIAGQAGTTWQSGEYYISPRRIGRTNPMAYDSNIISEHWQRSCAMLGIEW</sequence>
<dbReference type="PANTHER" id="PTHR43157:SF73">
    <property type="entry name" value="WW DOMAIN-CONTAINING OXIDOREDUCTASE-LIKE PROTEIN"/>
    <property type="match status" value="1"/>
</dbReference>
<dbReference type="Pfam" id="PF00106">
    <property type="entry name" value="adh_short"/>
    <property type="match status" value="1"/>
</dbReference>
<feature type="domain" description="Ketoreductase" evidence="2">
    <location>
        <begin position="7"/>
        <end position="230"/>
    </location>
</feature>
<dbReference type="PANTHER" id="PTHR43157">
    <property type="entry name" value="PHOSPHATIDYLINOSITOL-GLYCAN BIOSYNTHESIS CLASS F PROTEIN-RELATED"/>
    <property type="match status" value="1"/>
</dbReference>
<dbReference type="Gene3D" id="3.40.50.720">
    <property type="entry name" value="NAD(P)-binding Rossmann-like Domain"/>
    <property type="match status" value="1"/>
</dbReference>
<accession>A0A087E203</accession>
<proteinExistence type="predicted"/>
<dbReference type="PRINTS" id="PR00081">
    <property type="entry name" value="GDHRDH"/>
</dbReference>
<dbReference type="InterPro" id="IPR036291">
    <property type="entry name" value="NAD(P)-bd_dom_sf"/>
</dbReference>
<reference evidence="3 4" key="1">
    <citation type="submission" date="2014-03" db="EMBL/GenBank/DDBJ databases">
        <title>Genomics of Bifidobacteria.</title>
        <authorList>
            <person name="Ventura M."/>
            <person name="Milani C."/>
            <person name="Lugli G.A."/>
        </authorList>
    </citation>
    <scope>NUCLEOTIDE SEQUENCE [LARGE SCALE GENOMIC DNA]</scope>
    <source>
        <strain evidence="3 4">LMG 11597</strain>
    </source>
</reference>
<dbReference type="EMBL" id="JGZR01000009">
    <property type="protein sequence ID" value="KFJ01804.1"/>
    <property type="molecule type" value="Genomic_DNA"/>
</dbReference>
<dbReference type="GO" id="GO:0052650">
    <property type="term" value="F:all-trans-retinol dehydrogenase (NADP+) activity"/>
    <property type="evidence" value="ECO:0007669"/>
    <property type="project" value="UniProtKB-EC"/>
</dbReference>
<dbReference type="STRING" id="77635.BISU_1818"/>
<keyword evidence="4" id="KW-1185">Reference proteome</keyword>
<dbReference type="RefSeq" id="WP_024464551.1">
    <property type="nucleotide sequence ID" value="NZ_CP062939.1"/>
</dbReference>
<name>A0A087E203_9BIFI</name>
<evidence type="ECO:0000259" key="2">
    <source>
        <dbReference type="SMART" id="SM00822"/>
    </source>
</evidence>
<dbReference type="SMART" id="SM00822">
    <property type="entry name" value="PKS_KR"/>
    <property type="match status" value="1"/>
</dbReference>
<dbReference type="SUPFAM" id="SSF51735">
    <property type="entry name" value="NAD(P)-binding Rossmann-fold domains"/>
    <property type="match status" value="1"/>
</dbReference>
<dbReference type="Proteomes" id="UP000029055">
    <property type="component" value="Unassembled WGS sequence"/>
</dbReference>
<dbReference type="InterPro" id="IPR002347">
    <property type="entry name" value="SDR_fam"/>
</dbReference>
<gene>
    <name evidence="3" type="ORF">BISU_1818</name>
</gene>
<organism evidence="3 4">
    <name type="scientific">Bifidobacterium subtile</name>
    <dbReference type="NCBI Taxonomy" id="77635"/>
    <lineage>
        <taxon>Bacteria</taxon>
        <taxon>Bacillati</taxon>
        <taxon>Actinomycetota</taxon>
        <taxon>Actinomycetes</taxon>
        <taxon>Bifidobacteriales</taxon>
        <taxon>Bifidobacteriaceae</taxon>
        <taxon>Bifidobacterium</taxon>
    </lineage>
</organism>
<comment type="caution">
    <text evidence="3">The sequence shown here is derived from an EMBL/GenBank/DDBJ whole genome shotgun (WGS) entry which is preliminary data.</text>
</comment>
<dbReference type="InterPro" id="IPR057326">
    <property type="entry name" value="KR_dom"/>
</dbReference>
<keyword evidence="1 3" id="KW-0560">Oxidoreductase</keyword>
<protein>
    <submittedName>
        <fullName evidence="3">Short-chain dehydrogenase</fullName>
        <ecNumber evidence="3">1.1.1.300</ecNumber>
    </submittedName>
</protein>
<dbReference type="OrthoDB" id="3237043at2"/>
<evidence type="ECO:0000313" key="4">
    <source>
        <dbReference type="Proteomes" id="UP000029055"/>
    </source>
</evidence>
<evidence type="ECO:0000313" key="3">
    <source>
        <dbReference type="EMBL" id="KFJ01804.1"/>
    </source>
</evidence>
<dbReference type="AlphaFoldDB" id="A0A087E203"/>
<dbReference type="EC" id="1.1.1.300" evidence="3"/>